<dbReference type="InterPro" id="IPR036866">
    <property type="entry name" value="RibonucZ/Hydroxyglut_hydro"/>
</dbReference>
<dbReference type="InterPro" id="IPR001279">
    <property type="entry name" value="Metallo-B-lactamas"/>
</dbReference>
<feature type="domain" description="Metallo-beta-lactamase" evidence="2">
    <location>
        <begin position="33"/>
        <end position="241"/>
    </location>
</feature>
<dbReference type="RefSeq" id="WP_236850675.1">
    <property type="nucleotide sequence ID" value="NZ_CP017150.1"/>
</dbReference>
<dbReference type="AlphaFoldDB" id="A0A1D7W1S6"/>
<dbReference type="PANTHER" id="PTHR46018">
    <property type="entry name" value="ZINC PHOSPHODIESTERASE ELAC PROTEIN 1"/>
    <property type="match status" value="1"/>
</dbReference>
<dbReference type="PATRIC" id="fig|1703.10.peg.1320"/>
<dbReference type="Proteomes" id="UP000094793">
    <property type="component" value="Chromosome"/>
</dbReference>
<feature type="compositionally biased region" description="Polar residues" evidence="1">
    <location>
        <begin position="277"/>
        <end position="287"/>
    </location>
</feature>
<feature type="compositionally biased region" description="Polar residues" evidence="1">
    <location>
        <begin position="304"/>
        <end position="316"/>
    </location>
</feature>
<protein>
    <submittedName>
        <fullName evidence="3">Metal-dependent hydrolases of the beta-lactamase superfamily III</fullName>
    </submittedName>
</protein>
<evidence type="ECO:0000256" key="1">
    <source>
        <dbReference type="SAM" id="MobiDB-lite"/>
    </source>
</evidence>
<organism evidence="3 4">
    <name type="scientific">Brevibacterium aurantiacum</name>
    <dbReference type="NCBI Taxonomy" id="273384"/>
    <lineage>
        <taxon>Bacteria</taxon>
        <taxon>Bacillati</taxon>
        <taxon>Actinomycetota</taxon>
        <taxon>Actinomycetes</taxon>
        <taxon>Micrococcales</taxon>
        <taxon>Brevibacteriaceae</taxon>
        <taxon>Brevibacterium</taxon>
    </lineage>
</organism>
<accession>A0A1D7W1S6</accession>
<dbReference type="PANTHER" id="PTHR46018:SF4">
    <property type="entry name" value="METALLO-HYDROLASE YHFI-RELATED"/>
    <property type="match status" value="1"/>
</dbReference>
<gene>
    <name evidence="3" type="ORF">BLSMQ_1286</name>
</gene>
<evidence type="ECO:0000313" key="4">
    <source>
        <dbReference type="Proteomes" id="UP000094793"/>
    </source>
</evidence>
<dbReference type="CDD" id="cd07716">
    <property type="entry name" value="RNaseZ_short-form-like_MBL-fold"/>
    <property type="match status" value="1"/>
</dbReference>
<dbReference type="SUPFAM" id="SSF56281">
    <property type="entry name" value="Metallo-hydrolase/oxidoreductase"/>
    <property type="match status" value="1"/>
</dbReference>
<reference evidence="4" key="1">
    <citation type="submission" date="2016-09" db="EMBL/GenBank/DDBJ databases">
        <title>Complete Genome Sequence of Brevibacterium linens SMQ-1335.</title>
        <authorList>
            <person name="de Melo A.G."/>
            <person name="Labrie S.J."/>
            <person name="Dumaresq J."/>
            <person name="Roberts R.J."/>
            <person name="Tremblay D.M."/>
            <person name="Moineau S."/>
        </authorList>
    </citation>
    <scope>NUCLEOTIDE SEQUENCE [LARGE SCALE GENOMIC DNA]</scope>
    <source>
        <strain evidence="4">SMQ-1335</strain>
    </source>
</reference>
<dbReference type="EMBL" id="CP017150">
    <property type="protein sequence ID" value="AOP52996.1"/>
    <property type="molecule type" value="Genomic_DNA"/>
</dbReference>
<dbReference type="KEGG" id="blin:BLSMQ_1286"/>
<keyword evidence="3" id="KW-0378">Hydrolase</keyword>
<evidence type="ECO:0000259" key="2">
    <source>
        <dbReference type="Pfam" id="PF12706"/>
    </source>
</evidence>
<dbReference type="GO" id="GO:0042781">
    <property type="term" value="F:3'-tRNA processing endoribonuclease activity"/>
    <property type="evidence" value="ECO:0007669"/>
    <property type="project" value="TreeGrafter"/>
</dbReference>
<dbReference type="Pfam" id="PF12706">
    <property type="entry name" value="Lactamase_B_2"/>
    <property type="match status" value="1"/>
</dbReference>
<name>A0A1D7W1S6_BREAU</name>
<proteinExistence type="predicted"/>
<dbReference type="Gene3D" id="3.60.15.10">
    <property type="entry name" value="Ribonuclease Z/Hydroxyacylglutathione hydrolase-like"/>
    <property type="match status" value="1"/>
</dbReference>
<sequence length="316" mass="33775">MKLTAIGTAGSFPGPNSAASCYLIETDEEKPTRVVLDLGSGALSPLQRAVDTDGLSAVVLSHLHPDHCMDMTGLYVKHCYDPKFFNGNISDTGSIRTRTSVFAPAGAQERLTRAYYTDPGKSPVAASAHDSDLSHAFDFTDIDHGTSHQVGSLTIESFLVDHPVEAYALRITDAKGAVITYSGDSDECDNLVAAARGADLFLCEAAFQEDRDTARGIHLTGKRAGRVAQAADAKSLVLTHIPSWTDCSIVRGEAAREYRGPIELAKPGNSWTVCDSPPTQITTQNTVHPGRNRTAPTTERGPQCAQTDEMPTNSAK</sequence>
<feature type="region of interest" description="Disordered" evidence="1">
    <location>
        <begin position="277"/>
        <end position="316"/>
    </location>
</feature>
<evidence type="ECO:0000313" key="3">
    <source>
        <dbReference type="EMBL" id="AOP52996.1"/>
    </source>
</evidence>
<dbReference type="eggNOG" id="COG1234">
    <property type="taxonomic scope" value="Bacteria"/>
</dbReference>
<dbReference type="PROSITE" id="PS51257">
    <property type="entry name" value="PROKAR_LIPOPROTEIN"/>
    <property type="match status" value="1"/>
</dbReference>